<dbReference type="VEuPathDB" id="FungiDB:BDBG_09062"/>
<sequence length="264" mass="29714">MGIGHTGGCINIVAECSGVTPNRPEGAKLQWYIGCCYCDSKRKLPPFLSTAKYRGDVCASLNRVHLSPQIDMNLQYSLRGSWCMVGWAIRPPPNNWNWLCGYEMSRVACGGYHLLEPSLFYTLQLGVKDSEVYGSPSRTVTISMEERNVASKASLTKCHLLRKGEATTSLANRWRTISTRLLPISNYLQQRGRRPLCLFSRCIVKSQRLGKETTERYSNSQGMFTSTLDEADRPTVTVFICEESLRSGSERATQVQYRVFTTLV</sequence>
<reference evidence="2" key="1">
    <citation type="journal article" date="2015" name="PLoS Genet.">
        <title>The dynamic genome and transcriptome of the human fungal pathogen Blastomyces and close relative Emmonsia.</title>
        <authorList>
            <person name="Munoz J.F."/>
            <person name="Gauthier G.M."/>
            <person name="Desjardins C.A."/>
            <person name="Gallo J.E."/>
            <person name="Holder J."/>
            <person name="Sullivan T.D."/>
            <person name="Marty A.J."/>
            <person name="Carmen J.C."/>
            <person name="Chen Z."/>
            <person name="Ding L."/>
            <person name="Gujja S."/>
            <person name="Magrini V."/>
            <person name="Misas E."/>
            <person name="Mitreva M."/>
            <person name="Priest M."/>
            <person name="Saif S."/>
            <person name="Whiston E.A."/>
            <person name="Young S."/>
            <person name="Zeng Q."/>
            <person name="Goldman W.E."/>
            <person name="Mardis E.R."/>
            <person name="Taylor J.W."/>
            <person name="McEwen J.G."/>
            <person name="Clay O.K."/>
            <person name="Klein B.S."/>
            <person name="Cuomo C.A."/>
        </authorList>
    </citation>
    <scope>NUCLEOTIDE SEQUENCE [LARGE SCALE GENOMIC DNA]</scope>
    <source>
        <strain evidence="2">SLH14081</strain>
    </source>
</reference>
<gene>
    <name evidence="1" type="ORF">BDBG_09062</name>
</gene>
<dbReference type="KEGG" id="bgh:BDBG_09062"/>
<dbReference type="Proteomes" id="UP000002038">
    <property type="component" value="Unassembled WGS sequence"/>
</dbReference>
<dbReference type="AlphaFoldDB" id="A0A179V0U1"/>
<dbReference type="RefSeq" id="XP_031581194.1">
    <property type="nucleotide sequence ID" value="XM_031723851.1"/>
</dbReference>
<organism evidence="1 2">
    <name type="scientific">Blastomyces gilchristii (strain SLH14081)</name>
    <name type="common">Blastomyces dermatitidis</name>
    <dbReference type="NCBI Taxonomy" id="559298"/>
    <lineage>
        <taxon>Eukaryota</taxon>
        <taxon>Fungi</taxon>
        <taxon>Dikarya</taxon>
        <taxon>Ascomycota</taxon>
        <taxon>Pezizomycotina</taxon>
        <taxon>Eurotiomycetes</taxon>
        <taxon>Eurotiomycetidae</taxon>
        <taxon>Onygenales</taxon>
        <taxon>Ajellomycetaceae</taxon>
        <taxon>Blastomyces</taxon>
    </lineage>
</organism>
<evidence type="ECO:0000313" key="2">
    <source>
        <dbReference type="Proteomes" id="UP000002038"/>
    </source>
</evidence>
<protein>
    <submittedName>
        <fullName evidence="1">Uncharacterized protein</fullName>
    </submittedName>
</protein>
<accession>A0A179V0U1</accession>
<name>A0A179V0U1_BLAGS</name>
<dbReference type="EMBL" id="GG657481">
    <property type="protein sequence ID" value="OAT13954.1"/>
    <property type="molecule type" value="Genomic_DNA"/>
</dbReference>
<keyword evidence="2" id="KW-1185">Reference proteome</keyword>
<proteinExistence type="predicted"/>
<dbReference type="GeneID" id="8501205"/>
<evidence type="ECO:0000313" key="1">
    <source>
        <dbReference type="EMBL" id="OAT13954.1"/>
    </source>
</evidence>